<sequence>MVSTAGSTGQAALRAPVAGEVLARFLGKDRISADDVIALRRDVFGDGLVSREEAEALFEIDSQAGGACPEWRSFLIEAVADYVVHQEAPAGYVSEHNADWLIACMSDAGHAESLMQVEVAIAVLERARSAPARLSAAALDLVARAVVESDARTVSGAEFTPGAVGKAEVDVLRRVLFAFGGKAGIGISREEAEALFDLNERIKDAVNHPEWTDLFVKAIANFVMCASGYAPPPREEALRRDAFLDGTDVNLAGFFQRMLSGGLSGVLDAYRGSNGMEGAWTERNASREKAEADAEAIDADEAAWLVDRITRDGDIHENERALLTFIGRESRSIHPSIRELIDRVA</sequence>
<dbReference type="EMBL" id="JBDPGJ010000011">
    <property type="protein sequence ID" value="MEX0409646.1"/>
    <property type="molecule type" value="Genomic_DNA"/>
</dbReference>
<name>A0ABV3SS59_9HYPH</name>
<evidence type="ECO:0000313" key="2">
    <source>
        <dbReference type="Proteomes" id="UP001556692"/>
    </source>
</evidence>
<evidence type="ECO:0000313" key="1">
    <source>
        <dbReference type="EMBL" id="MEX0409646.1"/>
    </source>
</evidence>
<dbReference type="RefSeq" id="WP_367957509.1">
    <property type="nucleotide sequence ID" value="NZ_JBDPGJ010000011.1"/>
</dbReference>
<gene>
    <name evidence="1" type="ORF">ABGN05_28810</name>
</gene>
<organism evidence="1 2">
    <name type="scientific">Aquibium pacificus</name>
    <dbReference type="NCBI Taxonomy" id="3153579"/>
    <lineage>
        <taxon>Bacteria</taxon>
        <taxon>Pseudomonadati</taxon>
        <taxon>Pseudomonadota</taxon>
        <taxon>Alphaproteobacteria</taxon>
        <taxon>Hyphomicrobiales</taxon>
        <taxon>Phyllobacteriaceae</taxon>
        <taxon>Aquibium</taxon>
    </lineage>
</organism>
<proteinExistence type="predicted"/>
<reference evidence="1 2" key="1">
    <citation type="submission" date="2024-05" db="EMBL/GenBank/DDBJ databases">
        <authorList>
            <person name="Jiang F."/>
        </authorList>
    </citation>
    <scope>NUCLEOTIDE SEQUENCE [LARGE SCALE GENOMIC DNA]</scope>
    <source>
        <strain evidence="1 2">LZ166</strain>
    </source>
</reference>
<comment type="caution">
    <text evidence="1">The sequence shown here is derived from an EMBL/GenBank/DDBJ whole genome shotgun (WGS) entry which is preliminary data.</text>
</comment>
<protein>
    <recommendedName>
        <fullName evidence="3">Tellurite resistance protein TerB</fullName>
    </recommendedName>
</protein>
<dbReference type="Proteomes" id="UP001556692">
    <property type="component" value="Unassembled WGS sequence"/>
</dbReference>
<evidence type="ECO:0008006" key="3">
    <source>
        <dbReference type="Google" id="ProtNLM"/>
    </source>
</evidence>
<keyword evidence="2" id="KW-1185">Reference proteome</keyword>
<accession>A0ABV3SS59</accession>